<protein>
    <submittedName>
        <fullName evidence="5">Chaperonin 10-like protein</fullName>
    </submittedName>
</protein>
<organism evidence="5 6">
    <name type="scientific">Dactylonectria estremocensis</name>
    <dbReference type="NCBI Taxonomy" id="1079267"/>
    <lineage>
        <taxon>Eukaryota</taxon>
        <taxon>Fungi</taxon>
        <taxon>Dikarya</taxon>
        <taxon>Ascomycota</taxon>
        <taxon>Pezizomycotina</taxon>
        <taxon>Sordariomycetes</taxon>
        <taxon>Hypocreomycetidae</taxon>
        <taxon>Hypocreales</taxon>
        <taxon>Nectriaceae</taxon>
        <taxon>Dactylonectria</taxon>
    </lineage>
</organism>
<dbReference type="Proteomes" id="UP000717696">
    <property type="component" value="Unassembled WGS sequence"/>
</dbReference>
<dbReference type="Gene3D" id="3.40.50.720">
    <property type="entry name" value="NAD(P)-binding Rossmann-like Domain"/>
    <property type="match status" value="1"/>
</dbReference>
<evidence type="ECO:0000259" key="4">
    <source>
        <dbReference type="SMART" id="SM00829"/>
    </source>
</evidence>
<comment type="caution">
    <text evidence="5">The sequence shown here is derived from an EMBL/GenBank/DDBJ whole genome shotgun (WGS) entry which is preliminary data.</text>
</comment>
<dbReference type="EMBL" id="JAGMUU010000014">
    <property type="protein sequence ID" value="KAH7139913.1"/>
    <property type="molecule type" value="Genomic_DNA"/>
</dbReference>
<evidence type="ECO:0000313" key="6">
    <source>
        <dbReference type="Proteomes" id="UP000717696"/>
    </source>
</evidence>
<dbReference type="InterPro" id="IPR047122">
    <property type="entry name" value="Trans-enoyl_RdTase-like"/>
</dbReference>
<feature type="domain" description="Enoyl reductase (ER)" evidence="4">
    <location>
        <begin position="18"/>
        <end position="373"/>
    </location>
</feature>
<reference evidence="5" key="1">
    <citation type="journal article" date="2021" name="Nat. Commun.">
        <title>Genetic determinants of endophytism in the Arabidopsis root mycobiome.</title>
        <authorList>
            <person name="Mesny F."/>
            <person name="Miyauchi S."/>
            <person name="Thiergart T."/>
            <person name="Pickel B."/>
            <person name="Atanasova L."/>
            <person name="Karlsson M."/>
            <person name="Huettel B."/>
            <person name="Barry K.W."/>
            <person name="Haridas S."/>
            <person name="Chen C."/>
            <person name="Bauer D."/>
            <person name="Andreopoulos W."/>
            <person name="Pangilinan J."/>
            <person name="LaButti K."/>
            <person name="Riley R."/>
            <person name="Lipzen A."/>
            <person name="Clum A."/>
            <person name="Drula E."/>
            <person name="Henrissat B."/>
            <person name="Kohler A."/>
            <person name="Grigoriev I.V."/>
            <person name="Martin F.M."/>
            <person name="Hacquard S."/>
        </authorList>
    </citation>
    <scope>NUCLEOTIDE SEQUENCE</scope>
    <source>
        <strain evidence="5">MPI-CAGE-AT-0021</strain>
    </source>
</reference>
<keyword evidence="6" id="KW-1185">Reference proteome</keyword>
<gene>
    <name evidence="5" type="ORF">B0J13DRAFT_609083</name>
</gene>
<keyword evidence="3" id="KW-0560">Oxidoreductase</keyword>
<dbReference type="Pfam" id="PF00107">
    <property type="entry name" value="ADH_zinc_N"/>
    <property type="match status" value="1"/>
</dbReference>
<accession>A0A9P9ELZ0</accession>
<evidence type="ECO:0000256" key="3">
    <source>
        <dbReference type="ARBA" id="ARBA00023002"/>
    </source>
</evidence>
<evidence type="ECO:0000313" key="5">
    <source>
        <dbReference type="EMBL" id="KAH7139913.1"/>
    </source>
</evidence>
<dbReference type="SUPFAM" id="SSF50129">
    <property type="entry name" value="GroES-like"/>
    <property type="match status" value="1"/>
</dbReference>
<proteinExistence type="inferred from homology"/>
<dbReference type="InterPro" id="IPR013149">
    <property type="entry name" value="ADH-like_C"/>
</dbReference>
<dbReference type="InterPro" id="IPR013154">
    <property type="entry name" value="ADH-like_N"/>
</dbReference>
<comment type="similarity">
    <text evidence="1">Belongs to the zinc-containing alcohol dehydrogenase family.</text>
</comment>
<dbReference type="InterPro" id="IPR011032">
    <property type="entry name" value="GroES-like_sf"/>
</dbReference>
<dbReference type="PANTHER" id="PTHR45348:SF6">
    <property type="entry name" value="TRANS-ENOYL REDUCTASE APDC"/>
    <property type="match status" value="1"/>
</dbReference>
<name>A0A9P9ELZ0_9HYPO</name>
<sequence length="389" mass="40880">MALATPLPTTQAAVKVTGPSTVDVSTGTTLPVLDASEVLVRVACVSINHVDGKSADMSPSPGATSGVDFSGIIVALGPEVGSDEFRADNNMKALSIGDRVFGGVFGNNPLRHDNGAFAEYVAVPARLIWHMPAAMDFSTAATIGATLATVGLALFQYLRVPMPSTQTISESKTTHSPQQKARMALVYGGGTATGAMAIQVLKLAGFTPITTCSAGSAARAKHLGAAATFDYRSPTCGADLREHTGNGLELALDCITDTASMGICYEALGSAGGRYVALDAFPLRGHTRRSVAAEWVCTYTQFGHAVAWVPPYNLDARPRDREVAEAWYVVAQQLVDHGLIEPYPKEDRKGGLAAVGEGMRAVWKGEISGRKLAYPIAEELCYGPTSIFT</sequence>
<dbReference type="AlphaFoldDB" id="A0A9P9ELZ0"/>
<dbReference type="GO" id="GO:0016651">
    <property type="term" value="F:oxidoreductase activity, acting on NAD(P)H"/>
    <property type="evidence" value="ECO:0007669"/>
    <property type="project" value="InterPro"/>
</dbReference>
<dbReference type="Gene3D" id="3.90.180.10">
    <property type="entry name" value="Medium-chain alcohol dehydrogenases, catalytic domain"/>
    <property type="match status" value="1"/>
</dbReference>
<evidence type="ECO:0000256" key="1">
    <source>
        <dbReference type="ARBA" id="ARBA00008072"/>
    </source>
</evidence>
<keyword evidence="2" id="KW-0521">NADP</keyword>
<dbReference type="InterPro" id="IPR036291">
    <property type="entry name" value="NAD(P)-bd_dom_sf"/>
</dbReference>
<dbReference type="OrthoDB" id="48317at2759"/>
<dbReference type="SMART" id="SM00829">
    <property type="entry name" value="PKS_ER"/>
    <property type="match status" value="1"/>
</dbReference>
<evidence type="ECO:0000256" key="2">
    <source>
        <dbReference type="ARBA" id="ARBA00022857"/>
    </source>
</evidence>
<dbReference type="SUPFAM" id="SSF51735">
    <property type="entry name" value="NAD(P)-binding Rossmann-fold domains"/>
    <property type="match status" value="1"/>
</dbReference>
<dbReference type="CDD" id="cd08249">
    <property type="entry name" value="enoyl_reductase_like"/>
    <property type="match status" value="1"/>
</dbReference>
<dbReference type="InterPro" id="IPR020843">
    <property type="entry name" value="ER"/>
</dbReference>
<dbReference type="PANTHER" id="PTHR45348">
    <property type="entry name" value="HYPOTHETICAL OXIDOREDUCTASE (EUROFUNG)"/>
    <property type="match status" value="1"/>
</dbReference>
<dbReference type="Pfam" id="PF08240">
    <property type="entry name" value="ADH_N"/>
    <property type="match status" value="1"/>
</dbReference>